<dbReference type="EMBL" id="MU005582">
    <property type="protein sequence ID" value="KAF2684185.1"/>
    <property type="molecule type" value="Genomic_DNA"/>
</dbReference>
<name>A0A6G1J1T0_9PLEO</name>
<dbReference type="AlphaFoldDB" id="A0A6G1J1T0"/>
<proteinExistence type="predicted"/>
<reference evidence="1" key="1">
    <citation type="journal article" date="2020" name="Stud. Mycol.">
        <title>101 Dothideomycetes genomes: a test case for predicting lifestyles and emergence of pathogens.</title>
        <authorList>
            <person name="Haridas S."/>
            <person name="Albert R."/>
            <person name="Binder M."/>
            <person name="Bloem J."/>
            <person name="Labutti K."/>
            <person name="Salamov A."/>
            <person name="Andreopoulos B."/>
            <person name="Baker S."/>
            <person name="Barry K."/>
            <person name="Bills G."/>
            <person name="Bluhm B."/>
            <person name="Cannon C."/>
            <person name="Castanera R."/>
            <person name="Culley D."/>
            <person name="Daum C."/>
            <person name="Ezra D."/>
            <person name="Gonzalez J."/>
            <person name="Henrissat B."/>
            <person name="Kuo A."/>
            <person name="Liang C."/>
            <person name="Lipzen A."/>
            <person name="Lutzoni F."/>
            <person name="Magnuson J."/>
            <person name="Mondo S."/>
            <person name="Nolan M."/>
            <person name="Ohm R."/>
            <person name="Pangilinan J."/>
            <person name="Park H.-J."/>
            <person name="Ramirez L."/>
            <person name="Alfaro M."/>
            <person name="Sun H."/>
            <person name="Tritt A."/>
            <person name="Yoshinaga Y."/>
            <person name="Zwiers L.-H."/>
            <person name="Turgeon B."/>
            <person name="Goodwin S."/>
            <person name="Spatafora J."/>
            <person name="Crous P."/>
            <person name="Grigoriev I."/>
        </authorList>
    </citation>
    <scope>NUCLEOTIDE SEQUENCE</scope>
    <source>
        <strain evidence="1">CBS 122367</strain>
    </source>
</reference>
<sequence length="83" mass="8783">MFPKGLVVFCRVFGIGGGRGGGVGCLRSFECTPRYPAPHLASLAATLVGDQHLGLYGGTCTSAQSPSHRNTSSRIRRLVKVHN</sequence>
<accession>A0A6G1J1T0</accession>
<evidence type="ECO:0000313" key="2">
    <source>
        <dbReference type="Proteomes" id="UP000799291"/>
    </source>
</evidence>
<gene>
    <name evidence="1" type="ORF">K458DRAFT_38572</name>
</gene>
<evidence type="ECO:0000313" key="1">
    <source>
        <dbReference type="EMBL" id="KAF2684185.1"/>
    </source>
</evidence>
<keyword evidence="2" id="KW-1185">Reference proteome</keyword>
<protein>
    <submittedName>
        <fullName evidence="1">Uncharacterized protein</fullName>
    </submittedName>
</protein>
<organism evidence="1 2">
    <name type="scientific">Lentithecium fluviatile CBS 122367</name>
    <dbReference type="NCBI Taxonomy" id="1168545"/>
    <lineage>
        <taxon>Eukaryota</taxon>
        <taxon>Fungi</taxon>
        <taxon>Dikarya</taxon>
        <taxon>Ascomycota</taxon>
        <taxon>Pezizomycotina</taxon>
        <taxon>Dothideomycetes</taxon>
        <taxon>Pleosporomycetidae</taxon>
        <taxon>Pleosporales</taxon>
        <taxon>Massarineae</taxon>
        <taxon>Lentitheciaceae</taxon>
        <taxon>Lentithecium</taxon>
    </lineage>
</organism>
<dbReference type="Proteomes" id="UP000799291">
    <property type="component" value="Unassembled WGS sequence"/>
</dbReference>